<dbReference type="EMBL" id="MK814618">
    <property type="protein sequence ID" value="QCI05172.1"/>
    <property type="molecule type" value="Genomic_DNA"/>
</dbReference>
<gene>
    <name evidence="5" type="primary">ycf35</name>
</gene>
<evidence type="ECO:0000256" key="4">
    <source>
        <dbReference type="ARBA" id="ARBA00022640"/>
    </source>
</evidence>
<evidence type="ECO:0000256" key="1">
    <source>
        <dbReference type="ARBA" id="ARBA00004474"/>
    </source>
</evidence>
<evidence type="ECO:0000256" key="3">
    <source>
        <dbReference type="ARBA" id="ARBA00021585"/>
    </source>
</evidence>
<comment type="subcellular location">
    <subcellularLocation>
        <location evidence="1">Plastid</location>
    </subcellularLocation>
</comment>
<dbReference type="Pfam" id="PF06868">
    <property type="entry name" value="DUF1257"/>
    <property type="match status" value="1"/>
</dbReference>
<dbReference type="InterPro" id="IPR009666">
    <property type="entry name" value="Uncharacterised_Ycf35"/>
</dbReference>
<reference evidence="5" key="2">
    <citation type="submission" date="2019-04" db="EMBL/GenBank/DDBJ databases">
        <authorList>
            <person name="Pasella M."/>
        </authorList>
    </citation>
    <scope>NUCLEOTIDE SEQUENCE</scope>
    <source>
        <strain evidence="5">HV6547_2</strain>
    </source>
</reference>
<accession>A0A4D6WPP8</accession>
<comment type="similarity">
    <text evidence="2">Belongs to the ycf35 family.</text>
</comment>
<dbReference type="PANTHER" id="PTHR39638">
    <property type="entry name" value="YCF35"/>
    <property type="match status" value="1"/>
</dbReference>
<name>A0A4D6WPP8_9FLOR</name>
<geneLocation type="plastid" evidence="5"/>
<dbReference type="PANTHER" id="PTHR39638:SF2">
    <property type="entry name" value="YCF35"/>
    <property type="match status" value="1"/>
</dbReference>
<proteinExistence type="inferred from homology"/>
<keyword evidence="4 5" id="KW-0934">Plastid</keyword>
<dbReference type="GO" id="GO:0009536">
    <property type="term" value="C:plastid"/>
    <property type="evidence" value="ECO:0007669"/>
    <property type="project" value="UniProtKB-SubCell"/>
</dbReference>
<dbReference type="AlphaFoldDB" id="A0A4D6WPP8"/>
<organism evidence="5">
    <name type="scientific">Centroceras clavulatum</name>
    <dbReference type="NCBI Taxonomy" id="159503"/>
    <lineage>
        <taxon>Eukaryota</taxon>
        <taxon>Rhodophyta</taxon>
        <taxon>Florideophyceae</taxon>
        <taxon>Rhodymeniophycidae</taxon>
        <taxon>Ceramiales</taxon>
        <taxon>Ceramiaceae</taxon>
        <taxon>Centroceras</taxon>
    </lineage>
</organism>
<reference evidence="5" key="1">
    <citation type="journal article" date="2019" name="Mol. Phylogenet. Evol.">
        <title>Morphological evolution and classification of the red algal order Ceramiales inferred using plastid phylogenomics.</title>
        <authorList>
            <person name="Diaz-Tapia P."/>
            <person name="Pasella M.M."/>
            <person name="Verbruggen H."/>
            <person name="Maggs C.A."/>
        </authorList>
    </citation>
    <scope>NUCLEOTIDE SEQUENCE</scope>
    <source>
        <strain evidence="5">HV6547_2</strain>
    </source>
</reference>
<sequence>MSHFSKVQTSINNILLLKESLLNLGFRCDDQNKCIYDSSGQSHDVVLIATCNSFKSRESIVGFFWDQDHYDIIVDLDYWNKGSSFNFFVEQLHQNYALNMILQQTEMEGFQKIAQNNLVDGSVKLTVQRWI</sequence>
<evidence type="ECO:0000313" key="5">
    <source>
        <dbReference type="EMBL" id="QCI05172.1"/>
    </source>
</evidence>
<protein>
    <recommendedName>
        <fullName evidence="3">Uncharacterized protein ycf35</fullName>
    </recommendedName>
</protein>
<evidence type="ECO:0000256" key="2">
    <source>
        <dbReference type="ARBA" id="ARBA00009068"/>
    </source>
</evidence>